<dbReference type="PATRIC" id="fig|1160705.3.peg.7619"/>
<evidence type="ECO:0000256" key="1">
    <source>
        <dbReference type="ARBA" id="ARBA00008791"/>
    </source>
</evidence>
<organism evidence="3 4">
    <name type="scientific">Streptomyces viridochromogenes Tue57</name>
    <dbReference type="NCBI Taxonomy" id="1160705"/>
    <lineage>
        <taxon>Bacteria</taxon>
        <taxon>Bacillati</taxon>
        <taxon>Actinomycetota</taxon>
        <taxon>Actinomycetes</taxon>
        <taxon>Kitasatosporales</taxon>
        <taxon>Streptomycetaceae</taxon>
        <taxon>Streptomyces</taxon>
    </lineage>
</organism>
<dbReference type="Proteomes" id="UP000011205">
    <property type="component" value="Unassembled WGS sequence"/>
</dbReference>
<name>L8P5B5_STRVR</name>
<evidence type="ECO:0000313" key="3">
    <source>
        <dbReference type="EMBL" id="ELS51308.1"/>
    </source>
</evidence>
<feature type="domain" description="UspA" evidence="2">
    <location>
        <begin position="159"/>
        <end position="297"/>
    </location>
</feature>
<dbReference type="InterPro" id="IPR006016">
    <property type="entry name" value="UspA"/>
</dbReference>
<dbReference type="PANTHER" id="PTHR46268">
    <property type="entry name" value="STRESS RESPONSE PROTEIN NHAX"/>
    <property type="match status" value="1"/>
</dbReference>
<gene>
    <name evidence="3" type="ORF">STVIR_7707</name>
</gene>
<proteinExistence type="inferred from homology"/>
<feature type="domain" description="UspA" evidence="2">
    <location>
        <begin position="12"/>
        <end position="148"/>
    </location>
</feature>
<reference evidence="3 4" key="1">
    <citation type="journal article" date="2013" name="Genome Announc.">
        <title>Draft Genome Sequence of Streptomyces viridochromogenes Strain Tu57, Producer of Avilamycin.</title>
        <authorList>
            <person name="Gruning B.A."/>
            <person name="Erxleben A."/>
            <person name="Hahnlein A."/>
            <person name="Gunther S."/>
        </authorList>
    </citation>
    <scope>NUCLEOTIDE SEQUENCE [LARGE SCALE GENOMIC DNA]</scope>
    <source>
        <strain evidence="3 4">Tue57</strain>
    </source>
</reference>
<comment type="similarity">
    <text evidence="1">Belongs to the universal stress protein A family.</text>
</comment>
<dbReference type="EMBL" id="AMLP01000236">
    <property type="protein sequence ID" value="ELS51308.1"/>
    <property type="molecule type" value="Genomic_DNA"/>
</dbReference>
<dbReference type="InterPro" id="IPR014729">
    <property type="entry name" value="Rossmann-like_a/b/a_fold"/>
</dbReference>
<dbReference type="AlphaFoldDB" id="L8P5B5"/>
<comment type="caution">
    <text evidence="3">The sequence shown here is derived from an EMBL/GenBank/DDBJ whole genome shotgun (WGS) entry which is preliminary data.</text>
</comment>
<evidence type="ECO:0000259" key="2">
    <source>
        <dbReference type="Pfam" id="PF00582"/>
    </source>
</evidence>
<dbReference type="PANTHER" id="PTHR46268:SF6">
    <property type="entry name" value="UNIVERSAL STRESS PROTEIN UP12"/>
    <property type="match status" value="1"/>
</dbReference>
<dbReference type="SUPFAM" id="SSF52402">
    <property type="entry name" value="Adenine nucleotide alpha hydrolases-like"/>
    <property type="match status" value="2"/>
</dbReference>
<dbReference type="PRINTS" id="PR01438">
    <property type="entry name" value="UNVRSLSTRESS"/>
</dbReference>
<dbReference type="InterPro" id="IPR006015">
    <property type="entry name" value="Universal_stress_UspA"/>
</dbReference>
<accession>L8P5B5</accession>
<evidence type="ECO:0000313" key="4">
    <source>
        <dbReference type="Proteomes" id="UP000011205"/>
    </source>
</evidence>
<protein>
    <submittedName>
        <fullName evidence="3">Putative UspA domain-containing protein</fullName>
    </submittedName>
</protein>
<dbReference type="Gene3D" id="3.40.50.620">
    <property type="entry name" value="HUPs"/>
    <property type="match status" value="2"/>
</dbReference>
<sequence length="302" mass="31723">MDLMGDEMADVKPVIVGVDDADDQDVLVRYAAHQAVLRGAPLHVAHAVQLPWPFGSAAEREPDEGSVAERGAAVLDRFESVARSAFPGLTVAGELPFGDPAGTLVERSAEAVLVVLGHRGGGGFPRLALGSVSLQVATHARCPVLVTRPGKPVGFASGHIVVGADLVHYSSEVMEFAMAEADRRAAHLQVVHAMHRPALLPGTAGITTAVSDIRAVEDSARHFLEEQIAELCGRYPGVPVELRIDWVRPATALAELSEEADLVVVGSRGRTGLRRLLLGSVSSEVLHTAHCPVAVVPTAAEA</sequence>
<dbReference type="Pfam" id="PF00582">
    <property type="entry name" value="Usp"/>
    <property type="match status" value="2"/>
</dbReference>